<feature type="region of interest" description="Disordered" evidence="6">
    <location>
        <begin position="232"/>
        <end position="260"/>
    </location>
</feature>
<dbReference type="Pfam" id="PF10404">
    <property type="entry name" value="BHD_2"/>
    <property type="match status" value="1"/>
</dbReference>
<dbReference type="EMBL" id="JAPDMQ010000097">
    <property type="protein sequence ID" value="KAK0535364.1"/>
    <property type="molecule type" value="Genomic_DNA"/>
</dbReference>
<dbReference type="Gene3D" id="3.90.260.10">
    <property type="entry name" value="Transglutaminase-like"/>
    <property type="match status" value="1"/>
</dbReference>
<keyword evidence="4" id="KW-0234">DNA repair</keyword>
<accession>A0AAN6GDV2</accession>
<evidence type="ECO:0000313" key="9">
    <source>
        <dbReference type="EMBL" id="KAK0535364.1"/>
    </source>
</evidence>
<dbReference type="GO" id="GO:0006289">
    <property type="term" value="P:nucleotide-excision repair"/>
    <property type="evidence" value="ECO:0007669"/>
    <property type="project" value="InterPro"/>
</dbReference>
<evidence type="ECO:0000313" key="10">
    <source>
        <dbReference type="Proteomes" id="UP001176521"/>
    </source>
</evidence>
<feature type="domain" description="Rad4 beta-hairpin" evidence="8">
    <location>
        <begin position="636"/>
        <end position="710"/>
    </location>
</feature>
<evidence type="ECO:0000256" key="6">
    <source>
        <dbReference type="SAM" id="MobiDB-lite"/>
    </source>
</evidence>
<name>A0AAN6GDV2_9BASI</name>
<dbReference type="InterPro" id="IPR042488">
    <property type="entry name" value="Rad4_BHD3_sf"/>
</dbReference>
<dbReference type="SUPFAM" id="SSF54001">
    <property type="entry name" value="Cysteine proteinases"/>
    <property type="match status" value="1"/>
</dbReference>
<dbReference type="Proteomes" id="UP001176521">
    <property type="component" value="Unassembled WGS sequence"/>
</dbReference>
<feature type="compositionally biased region" description="Polar residues" evidence="6">
    <location>
        <begin position="856"/>
        <end position="874"/>
    </location>
</feature>
<feature type="region of interest" description="Disordered" evidence="6">
    <location>
        <begin position="37"/>
        <end position="70"/>
    </location>
</feature>
<protein>
    <recommendedName>
        <fullName evidence="11">Rad4-domain-containing protein</fullName>
    </recommendedName>
</protein>
<dbReference type="GO" id="GO:0006298">
    <property type="term" value="P:mismatch repair"/>
    <property type="evidence" value="ECO:0007669"/>
    <property type="project" value="TreeGrafter"/>
</dbReference>
<proteinExistence type="inferred from homology"/>
<comment type="similarity">
    <text evidence="2">Belongs to the XPC family.</text>
</comment>
<dbReference type="GO" id="GO:0003684">
    <property type="term" value="F:damaged DNA binding"/>
    <property type="evidence" value="ECO:0007669"/>
    <property type="project" value="InterPro"/>
</dbReference>
<feature type="region of interest" description="Disordered" evidence="6">
    <location>
        <begin position="764"/>
        <end position="996"/>
    </location>
</feature>
<gene>
    <name evidence="9" type="ORF">OC842_002342</name>
</gene>
<feature type="compositionally biased region" description="Basic and acidic residues" evidence="6">
    <location>
        <begin position="766"/>
        <end position="778"/>
    </location>
</feature>
<feature type="domain" description="Rad4 beta-hairpin" evidence="7">
    <location>
        <begin position="505"/>
        <end position="555"/>
    </location>
</feature>
<evidence type="ECO:0000259" key="8">
    <source>
        <dbReference type="SMART" id="SM01032"/>
    </source>
</evidence>
<dbReference type="Gene3D" id="2.20.20.110">
    <property type="entry name" value="Rad4, beta-hairpin domain BHD1"/>
    <property type="match status" value="1"/>
</dbReference>
<feature type="compositionally biased region" description="Low complexity" evidence="6">
    <location>
        <begin position="53"/>
        <end position="65"/>
    </location>
</feature>
<feature type="compositionally biased region" description="Acidic residues" evidence="6">
    <location>
        <begin position="11"/>
        <end position="23"/>
    </location>
</feature>
<dbReference type="Pfam" id="PF10405">
    <property type="entry name" value="BHD_3"/>
    <property type="match status" value="1"/>
</dbReference>
<evidence type="ECO:0000256" key="2">
    <source>
        <dbReference type="ARBA" id="ARBA00009525"/>
    </source>
</evidence>
<dbReference type="InterPro" id="IPR038765">
    <property type="entry name" value="Papain-like_cys_pep_sf"/>
</dbReference>
<comment type="subcellular location">
    <subcellularLocation>
        <location evidence="1">Nucleus</location>
    </subcellularLocation>
</comment>
<dbReference type="FunFam" id="3.30.70.2460:FF:000001">
    <property type="entry name" value="DNA repair protein Rad4 family"/>
    <property type="match status" value="1"/>
</dbReference>
<feature type="compositionally biased region" description="Basic and acidic residues" evidence="6">
    <location>
        <begin position="982"/>
        <end position="996"/>
    </location>
</feature>
<feature type="compositionally biased region" description="Acidic residues" evidence="6">
    <location>
        <begin position="885"/>
        <end position="899"/>
    </location>
</feature>
<dbReference type="GO" id="GO:0071942">
    <property type="term" value="C:XPC complex"/>
    <property type="evidence" value="ECO:0007669"/>
    <property type="project" value="TreeGrafter"/>
</dbReference>
<dbReference type="SMART" id="SM01032">
    <property type="entry name" value="BHD_3"/>
    <property type="match status" value="1"/>
</dbReference>
<evidence type="ECO:0000256" key="1">
    <source>
        <dbReference type="ARBA" id="ARBA00004123"/>
    </source>
</evidence>
<feature type="compositionally biased region" description="Acidic residues" evidence="6">
    <location>
        <begin position="825"/>
        <end position="834"/>
    </location>
</feature>
<feature type="compositionally biased region" description="Low complexity" evidence="6">
    <location>
        <begin position="944"/>
        <end position="981"/>
    </location>
</feature>
<dbReference type="Pfam" id="PF03835">
    <property type="entry name" value="Rad4"/>
    <property type="match status" value="1"/>
</dbReference>
<keyword evidence="3" id="KW-0227">DNA damage</keyword>
<dbReference type="GO" id="GO:0005737">
    <property type="term" value="C:cytoplasm"/>
    <property type="evidence" value="ECO:0007669"/>
    <property type="project" value="TreeGrafter"/>
</dbReference>
<dbReference type="InterPro" id="IPR036985">
    <property type="entry name" value="Transglutaminase-like_sf"/>
</dbReference>
<reference evidence="9" key="1">
    <citation type="journal article" date="2023" name="PhytoFront">
        <title>Draft Genome Resources of Seven Strains of Tilletia horrida, Causal Agent of Kernel Smut of Rice.</title>
        <authorList>
            <person name="Khanal S."/>
            <person name="Antony Babu S."/>
            <person name="Zhou X.G."/>
        </authorList>
    </citation>
    <scope>NUCLEOTIDE SEQUENCE</scope>
    <source>
        <strain evidence="9">TX3</strain>
    </source>
</reference>
<feature type="compositionally biased region" description="Basic residues" evidence="6">
    <location>
        <begin position="931"/>
        <end position="943"/>
    </location>
</feature>
<keyword evidence="10" id="KW-1185">Reference proteome</keyword>
<evidence type="ECO:0000259" key="7">
    <source>
        <dbReference type="SMART" id="SM01030"/>
    </source>
</evidence>
<dbReference type="SMART" id="SM01030">
    <property type="entry name" value="BHD_1"/>
    <property type="match status" value="1"/>
</dbReference>
<dbReference type="InterPro" id="IPR018326">
    <property type="entry name" value="Rad4_beta-hairpin_dom1"/>
</dbReference>
<feature type="compositionally biased region" description="Acidic residues" evidence="6">
    <location>
        <begin position="793"/>
        <end position="813"/>
    </location>
</feature>
<dbReference type="InterPro" id="IPR018325">
    <property type="entry name" value="Rad4/PNGase_transGLS-fold"/>
</dbReference>
<feature type="region of interest" description="Disordered" evidence="6">
    <location>
        <begin position="1"/>
        <end position="23"/>
    </location>
</feature>
<evidence type="ECO:0000256" key="5">
    <source>
        <dbReference type="ARBA" id="ARBA00023242"/>
    </source>
</evidence>
<evidence type="ECO:0000256" key="3">
    <source>
        <dbReference type="ARBA" id="ARBA00022763"/>
    </source>
</evidence>
<evidence type="ECO:0008006" key="11">
    <source>
        <dbReference type="Google" id="ProtNLM"/>
    </source>
</evidence>
<dbReference type="PANTHER" id="PTHR12135:SF0">
    <property type="entry name" value="DNA REPAIR PROTEIN COMPLEMENTING XP-C CELLS"/>
    <property type="match status" value="1"/>
</dbReference>
<dbReference type="InterPro" id="IPR018328">
    <property type="entry name" value="Rad4_beta-hairpin_dom3"/>
</dbReference>
<dbReference type="InterPro" id="IPR018327">
    <property type="entry name" value="BHD_2"/>
</dbReference>
<evidence type="ECO:0000256" key="4">
    <source>
        <dbReference type="ARBA" id="ARBA00023204"/>
    </source>
</evidence>
<dbReference type="Gene3D" id="3.30.70.2460">
    <property type="entry name" value="Rad4, beta-hairpin domain BHD3"/>
    <property type="match status" value="1"/>
</dbReference>
<comment type="caution">
    <text evidence="9">The sequence shown here is derived from an EMBL/GenBank/DDBJ whole genome shotgun (WGS) entry which is preliminary data.</text>
</comment>
<dbReference type="Pfam" id="PF10403">
    <property type="entry name" value="BHD_1"/>
    <property type="match status" value="1"/>
</dbReference>
<dbReference type="PANTHER" id="PTHR12135">
    <property type="entry name" value="DNA REPAIR PROTEIN XP-C / RAD4"/>
    <property type="match status" value="1"/>
</dbReference>
<keyword evidence="5" id="KW-0539">Nucleus</keyword>
<sequence>MEPTDEHAELELEDVDVDADTDDGSLLADAYAAAYEAAEATDEGDTDGGTGAGPSSAAGPSRARTPVYYDGKGQHRGVEISIQRAAPESSAAAKKRKPTNLLTPQDRRNRLAAHMLHVLCLIAWARYRNSLLNDDSLQDFLSEMAPEALVTKLRAIHPKKITEQRERVRLFEGFMKELIDWWKSRFRIDPDIAARAAIRQPAAATELLIPANARALPPGKIIDGWVVESAKEREERHRKQKRRKLDTDASSSKASSSVEPATEIAIFPPGQESASSTTLPTYLRLLPAPETIGSAADLQRAASSRVGSRETSAQLFCALCRALGIPARLVVSLQVPPYSVGASKLASIATEADKTIRRNPNGPLSNARRPKAAKVAAATSTVEALNLASPPTVWVEVFSKPFQRWLTVDPVRGELQATGHRYMEPTPHDKDNKLVYVIAVEEDNYCRDVTARYTRSLRSRVARLRPPAAMTGGTDWWDRVVAAIHRPQHLDRDAVEDAEMDQSLQREPMPKSMANFKNHPVYALESQLKRNEAIFPRNRVGTFEGQDVFLRQDVVEVHSLRQWYVNYGRVLRKAEGETESTEEPLKWAKTRGYTIANKRAQEQARAEGRDVPQEGLYAEFQTEVFRAPPVGEDGIIPTNEFGNVDMYVPSMLPPGGAYIPFNGAAKVAKQLHIPYADAVTGFEFRKGRSNPKIEGIVIAQFNAQTVLDAFWESERVNAEKERRKVQERAIRNWRRAFKAVMISLRIKRQYGPGSSAAADAAFRKAMGRDEPKSAAADRKGKKKEVRQLRKLQDEDDLEDEASMDDESGAESEGSEVGPGGFFAGDDFDGADEEAPAPGGFFAGDDFSMDDHEPPDRSTSAAGNHSSPAQGSASTGKKRKIISLYDMDDDEEDEEEDADALVEPKAVPTKRTRTARKQQLEDDEPVASTSTHSKRTKTTRRPPATKKTPTRSASSSRAAATTATTTTPLRRSTRASARTSMARQRELERSQLDALRDVLDDEDLAREEREIAAAAADLSDGSDDSSGG</sequence>
<organism evidence="9 10">
    <name type="scientific">Tilletia horrida</name>
    <dbReference type="NCBI Taxonomy" id="155126"/>
    <lineage>
        <taxon>Eukaryota</taxon>
        <taxon>Fungi</taxon>
        <taxon>Dikarya</taxon>
        <taxon>Basidiomycota</taxon>
        <taxon>Ustilaginomycotina</taxon>
        <taxon>Exobasidiomycetes</taxon>
        <taxon>Tilletiales</taxon>
        <taxon>Tilletiaceae</taxon>
        <taxon>Tilletia</taxon>
    </lineage>
</organism>
<feature type="region of interest" description="Disordered" evidence="6">
    <location>
        <begin position="84"/>
        <end position="104"/>
    </location>
</feature>
<dbReference type="GO" id="GO:0000111">
    <property type="term" value="C:nucleotide-excision repair factor 2 complex"/>
    <property type="evidence" value="ECO:0007669"/>
    <property type="project" value="TreeGrafter"/>
</dbReference>
<feature type="compositionally biased region" description="Basic and acidic residues" evidence="6">
    <location>
        <begin position="1"/>
        <end position="10"/>
    </location>
</feature>
<dbReference type="AlphaFoldDB" id="A0AAN6GDV2"/>
<dbReference type="GO" id="GO:0003697">
    <property type="term" value="F:single-stranded DNA binding"/>
    <property type="evidence" value="ECO:0007669"/>
    <property type="project" value="TreeGrafter"/>
</dbReference>
<dbReference type="InterPro" id="IPR004583">
    <property type="entry name" value="DNA_repair_Rad4"/>
</dbReference>